<evidence type="ECO:0000256" key="1">
    <source>
        <dbReference type="SAM" id="Phobius"/>
    </source>
</evidence>
<keyword evidence="1" id="KW-0472">Membrane</keyword>
<name>A0A2P2PX26_RHIMU</name>
<sequence length="53" mass="6499">MVCFLLSCRGWILGTKWRRWIVEFIYYLLFLSWRVIHLQNSITQIGVKVEIIR</sequence>
<proteinExistence type="predicted"/>
<organism evidence="2">
    <name type="scientific">Rhizophora mucronata</name>
    <name type="common">Asiatic mangrove</name>
    <dbReference type="NCBI Taxonomy" id="61149"/>
    <lineage>
        <taxon>Eukaryota</taxon>
        <taxon>Viridiplantae</taxon>
        <taxon>Streptophyta</taxon>
        <taxon>Embryophyta</taxon>
        <taxon>Tracheophyta</taxon>
        <taxon>Spermatophyta</taxon>
        <taxon>Magnoliopsida</taxon>
        <taxon>eudicotyledons</taxon>
        <taxon>Gunneridae</taxon>
        <taxon>Pentapetalae</taxon>
        <taxon>rosids</taxon>
        <taxon>fabids</taxon>
        <taxon>Malpighiales</taxon>
        <taxon>Rhizophoraceae</taxon>
        <taxon>Rhizophora</taxon>
    </lineage>
</organism>
<protein>
    <submittedName>
        <fullName evidence="2">Uncharacterized protein</fullName>
    </submittedName>
</protein>
<feature type="transmembrane region" description="Helical" evidence="1">
    <location>
        <begin position="20"/>
        <end position="36"/>
    </location>
</feature>
<keyword evidence="1" id="KW-0812">Transmembrane</keyword>
<dbReference type="EMBL" id="GGEC01078771">
    <property type="protein sequence ID" value="MBX59255.1"/>
    <property type="molecule type" value="Transcribed_RNA"/>
</dbReference>
<accession>A0A2P2PX26</accession>
<evidence type="ECO:0000313" key="2">
    <source>
        <dbReference type="EMBL" id="MBX59255.1"/>
    </source>
</evidence>
<keyword evidence="1" id="KW-1133">Transmembrane helix</keyword>
<dbReference type="AlphaFoldDB" id="A0A2P2PX26"/>
<reference evidence="2" key="1">
    <citation type="submission" date="2018-02" db="EMBL/GenBank/DDBJ databases">
        <title>Rhizophora mucronata_Transcriptome.</title>
        <authorList>
            <person name="Meera S.P."/>
            <person name="Sreeshan A."/>
            <person name="Augustine A."/>
        </authorList>
    </citation>
    <scope>NUCLEOTIDE SEQUENCE</scope>
    <source>
        <tissue evidence="2">Leaf</tissue>
    </source>
</reference>